<protein>
    <submittedName>
        <fullName evidence="2">Uncharacterized protein</fullName>
    </submittedName>
</protein>
<reference evidence="2" key="1">
    <citation type="submission" date="2020-02" db="EMBL/GenBank/DDBJ databases">
        <authorList>
            <person name="Meier V. D."/>
        </authorList>
    </citation>
    <scope>NUCLEOTIDE SEQUENCE</scope>
    <source>
        <strain evidence="2">AVDCRST_MAG22</strain>
    </source>
</reference>
<feature type="compositionally biased region" description="Basic and acidic residues" evidence="1">
    <location>
        <begin position="1"/>
        <end position="10"/>
    </location>
</feature>
<sequence>VEPYTLERPRGLRGGHPLRPVHVLPPCQRGSGHAHRNLDAGPRDVARRDPADPAWPGWTARPAGPAERAAESDGVPHSLLRHGSPFGGHVGRDFYLSHLGPQGAGAVRGTAGFFHGGHPVGIPALCIGLRIAWHRHRTERDTSALGWLAPRRWCPTVCRGSSHGTDCCHHWRGALRRRVEVAGLCPPREPKQRERANGACQV</sequence>
<accession>A0A6J4Q0W0</accession>
<feature type="compositionally biased region" description="Basic and acidic residues" evidence="1">
    <location>
        <begin position="36"/>
        <end position="51"/>
    </location>
</feature>
<feature type="region of interest" description="Disordered" evidence="1">
    <location>
        <begin position="1"/>
        <end position="74"/>
    </location>
</feature>
<feature type="non-terminal residue" evidence="2">
    <location>
        <position position="202"/>
    </location>
</feature>
<organism evidence="2">
    <name type="scientific">uncultured Rubrobacteraceae bacterium</name>
    <dbReference type="NCBI Taxonomy" id="349277"/>
    <lineage>
        <taxon>Bacteria</taxon>
        <taxon>Bacillati</taxon>
        <taxon>Actinomycetota</taxon>
        <taxon>Rubrobacteria</taxon>
        <taxon>Rubrobacterales</taxon>
        <taxon>Rubrobacteraceae</taxon>
        <taxon>environmental samples</taxon>
    </lineage>
</organism>
<dbReference type="AlphaFoldDB" id="A0A6J4Q0W0"/>
<evidence type="ECO:0000256" key="1">
    <source>
        <dbReference type="SAM" id="MobiDB-lite"/>
    </source>
</evidence>
<name>A0A6J4Q0W0_9ACTN</name>
<evidence type="ECO:0000313" key="2">
    <source>
        <dbReference type="EMBL" id="CAA9424898.1"/>
    </source>
</evidence>
<feature type="non-terminal residue" evidence="2">
    <location>
        <position position="1"/>
    </location>
</feature>
<gene>
    <name evidence="2" type="ORF">AVDCRST_MAG22-2843</name>
</gene>
<proteinExistence type="predicted"/>
<dbReference type="EMBL" id="CADCUV010000131">
    <property type="protein sequence ID" value="CAA9424898.1"/>
    <property type="molecule type" value="Genomic_DNA"/>
</dbReference>